<dbReference type="EMBL" id="BLLK01000072">
    <property type="protein sequence ID" value="GFH61189.1"/>
    <property type="molecule type" value="Genomic_DNA"/>
</dbReference>
<feature type="compositionally biased region" description="Basic and acidic residues" evidence="1">
    <location>
        <begin position="428"/>
        <end position="441"/>
    </location>
</feature>
<dbReference type="AlphaFoldDB" id="A0AAD3HFF8"/>
<dbReference type="Gene3D" id="3.10.20.90">
    <property type="entry name" value="Phosphatidylinositol 3-kinase Catalytic Subunit, Chain A, domain 1"/>
    <property type="match status" value="1"/>
</dbReference>
<evidence type="ECO:0000256" key="1">
    <source>
        <dbReference type="SAM" id="MobiDB-lite"/>
    </source>
</evidence>
<evidence type="ECO:0000313" key="2">
    <source>
        <dbReference type="EMBL" id="GFH61189.1"/>
    </source>
</evidence>
<feature type="compositionally biased region" description="Low complexity" evidence="1">
    <location>
        <begin position="201"/>
        <end position="210"/>
    </location>
</feature>
<protein>
    <submittedName>
        <fullName evidence="2">Uncharacterized protein</fullName>
    </submittedName>
</protein>
<feature type="region of interest" description="Disordered" evidence="1">
    <location>
        <begin position="105"/>
        <end position="158"/>
    </location>
</feature>
<sequence>MEQEPFKIRLSLKGQVPNVKSIKSAKPNHVVTIAPQMSMGELLETAYELFGVPVGKNYQVEIYAGFPPKALDLSDAGSKASLVSANGIRGGDAIVVRIEKITKTKKTGNGSNGQATSSRGNKRSLSQVSSTAVVSSSSTSSSSPLRPQRASAKAASDSFKDVIKAQDKMMKETNQKKKSSNSAKSEPTTAQIAARKKAAEARVAAANSRKLAALPGGRTLTDDGPPPAAATSPPQRSRKSAKSLFSGLGSEDDISFALISSLDGGNGKVSKVLRSSMRKTVEKSYETSKAVVRNTAITSRKAEFVKCTSKTEQTMNSMGTVTVKYPKSLEGIGFYEEQVHIITPIMLKAVVKAVYDDHNEDDPEGESASGREMLKPQNMALLSPRVFWSLWYHYQDKCSSIEEALALLLPDLNWSFLHQRSRRLTEKAKENLRQEQAKTEDNESSTHNANVGIAAIQEVERAMENMHDDIVISARERAAQAALNRFDGVDNSVDSWELCTPSDEDIDEIKECLADSNEKFTDDDMTKVADIMIKELTIRNWRELANAKVVSISNCLASHNIAMSDEVLEAVITSAQLKSLDEIMLEIIDSNQDLYEILHAMNSATPHDLSLWSDVPLLLMEEAPSKINVSESDLKKYCTRALKALKSLEWLELYKTGIL</sequence>
<proteinExistence type="predicted"/>
<feature type="region of interest" description="Disordered" evidence="1">
    <location>
        <begin position="428"/>
        <end position="448"/>
    </location>
</feature>
<feature type="region of interest" description="Disordered" evidence="1">
    <location>
        <begin position="170"/>
        <end position="244"/>
    </location>
</feature>
<dbReference type="Proteomes" id="UP001054902">
    <property type="component" value="Unassembled WGS sequence"/>
</dbReference>
<name>A0AAD3HFF8_9STRA</name>
<evidence type="ECO:0000313" key="3">
    <source>
        <dbReference type="Proteomes" id="UP001054902"/>
    </source>
</evidence>
<accession>A0AAD3HFF8</accession>
<organism evidence="2 3">
    <name type="scientific">Chaetoceros tenuissimus</name>
    <dbReference type="NCBI Taxonomy" id="426638"/>
    <lineage>
        <taxon>Eukaryota</taxon>
        <taxon>Sar</taxon>
        <taxon>Stramenopiles</taxon>
        <taxon>Ochrophyta</taxon>
        <taxon>Bacillariophyta</taxon>
        <taxon>Coscinodiscophyceae</taxon>
        <taxon>Chaetocerotophycidae</taxon>
        <taxon>Chaetocerotales</taxon>
        <taxon>Chaetocerotaceae</taxon>
        <taxon>Chaetoceros</taxon>
    </lineage>
</organism>
<feature type="compositionally biased region" description="Low complexity" evidence="1">
    <location>
        <begin position="124"/>
        <end position="143"/>
    </location>
</feature>
<keyword evidence="3" id="KW-1185">Reference proteome</keyword>
<feature type="compositionally biased region" description="Low complexity" evidence="1">
    <location>
        <begin position="180"/>
        <end position="193"/>
    </location>
</feature>
<gene>
    <name evidence="2" type="ORF">CTEN210_17665</name>
</gene>
<comment type="caution">
    <text evidence="2">The sequence shown here is derived from an EMBL/GenBank/DDBJ whole genome shotgun (WGS) entry which is preliminary data.</text>
</comment>
<reference evidence="2 3" key="1">
    <citation type="journal article" date="2021" name="Sci. Rep.">
        <title>The genome of the diatom Chaetoceros tenuissimus carries an ancient integrated fragment of an extant virus.</title>
        <authorList>
            <person name="Hongo Y."/>
            <person name="Kimura K."/>
            <person name="Takaki Y."/>
            <person name="Yoshida Y."/>
            <person name="Baba S."/>
            <person name="Kobayashi G."/>
            <person name="Nagasaki K."/>
            <person name="Hano T."/>
            <person name="Tomaru Y."/>
        </authorList>
    </citation>
    <scope>NUCLEOTIDE SEQUENCE [LARGE SCALE GENOMIC DNA]</scope>
    <source>
        <strain evidence="2 3">NIES-3715</strain>
    </source>
</reference>
<feature type="compositionally biased region" description="Polar residues" evidence="1">
    <location>
        <begin position="107"/>
        <end position="119"/>
    </location>
</feature>